<dbReference type="SUPFAM" id="SSF57756">
    <property type="entry name" value="Retrovirus zinc finger-like domains"/>
    <property type="match status" value="1"/>
</dbReference>
<dbReference type="InterPro" id="IPR001878">
    <property type="entry name" value="Znf_CCHC"/>
</dbReference>
<protein>
    <recommendedName>
        <fullName evidence="3">CCHC-type domain-containing protein</fullName>
    </recommendedName>
</protein>
<evidence type="ECO:0000313" key="5">
    <source>
        <dbReference type="Proteomes" id="UP001054252"/>
    </source>
</evidence>
<dbReference type="GO" id="GO:0004523">
    <property type="term" value="F:RNA-DNA hybrid ribonuclease activity"/>
    <property type="evidence" value="ECO:0007669"/>
    <property type="project" value="InterPro"/>
</dbReference>
<dbReference type="Pfam" id="PF13456">
    <property type="entry name" value="RVT_3"/>
    <property type="match status" value="1"/>
</dbReference>
<dbReference type="InterPro" id="IPR036397">
    <property type="entry name" value="RNaseH_sf"/>
</dbReference>
<evidence type="ECO:0000256" key="2">
    <source>
        <dbReference type="SAM" id="MobiDB-lite"/>
    </source>
</evidence>
<comment type="caution">
    <text evidence="4">The sequence shown here is derived from an EMBL/GenBank/DDBJ whole genome shotgun (WGS) entry which is preliminary data.</text>
</comment>
<proteinExistence type="predicted"/>
<feature type="region of interest" description="Disordered" evidence="2">
    <location>
        <begin position="258"/>
        <end position="318"/>
    </location>
</feature>
<accession>A0AAV5I4J9</accession>
<dbReference type="Pfam" id="PF13966">
    <property type="entry name" value="zf-RVT"/>
    <property type="match status" value="1"/>
</dbReference>
<feature type="region of interest" description="Disordered" evidence="2">
    <location>
        <begin position="499"/>
        <end position="518"/>
    </location>
</feature>
<dbReference type="PANTHER" id="PTHR33116:SF70">
    <property type="entry name" value="NON-LTR RETROELEMENT REVERSE TRANSCRIPTASE-LIKE PROTEIN"/>
    <property type="match status" value="1"/>
</dbReference>
<dbReference type="InterPro" id="IPR002156">
    <property type="entry name" value="RNaseH_domain"/>
</dbReference>
<name>A0AAV5I4J9_9ROSI</name>
<keyword evidence="5" id="KW-1185">Reference proteome</keyword>
<dbReference type="SUPFAM" id="SSF53098">
    <property type="entry name" value="Ribonuclease H-like"/>
    <property type="match status" value="1"/>
</dbReference>
<dbReference type="EMBL" id="BPVZ01000006">
    <property type="protein sequence ID" value="GKU93214.1"/>
    <property type="molecule type" value="Genomic_DNA"/>
</dbReference>
<dbReference type="GO" id="GO:0008270">
    <property type="term" value="F:zinc ion binding"/>
    <property type="evidence" value="ECO:0007669"/>
    <property type="project" value="UniProtKB-KW"/>
</dbReference>
<dbReference type="SMART" id="SM00343">
    <property type="entry name" value="ZnF_C2HC"/>
    <property type="match status" value="1"/>
</dbReference>
<dbReference type="Gene3D" id="3.30.420.10">
    <property type="entry name" value="Ribonuclease H-like superfamily/Ribonuclease H"/>
    <property type="match status" value="1"/>
</dbReference>
<evidence type="ECO:0000259" key="3">
    <source>
        <dbReference type="PROSITE" id="PS50158"/>
    </source>
</evidence>
<feature type="compositionally biased region" description="Polar residues" evidence="2">
    <location>
        <begin position="294"/>
        <end position="309"/>
    </location>
</feature>
<sequence length="1334" mass="147865">MAYSPSPPTMQRDIYMSEATQPGNLAELSYKDKLLFDENPTIVSFATTPGYMDEDSDVDDDPNDPTPIVLLSKAEKRRIREPWMNALIIKAFHSKPLGYNYVFPRVKAQWKPTEAVNSTTTTVVWARLPNLSADHYDPTTLQKIGNEVGTLLHVDAHIAHHTRGQYARGVNVLCFNCGRIGHRNNQCPRLKDKTPSIINAISNASTVSSDPKLADASNAQESETIIEDTNTKNLVAQGDAQQDCTDFGPWLFVERQKPRKKTPVIGNSSEKTMATTVPSSSRGSGAPIRKLGPKSQSGSTTNRVSQTNGYKPRAFNAEQTNVKSDVSALSGKAIQLESFNEQKFKEPQWVIKNSSKVQSVSKEPTPIMRPIFTTHITAVDFSPQPITSCAPPSSSLTQSSHYSSIFSSLCSPLTHGTPQLLVPSPKPPDLLSKGQHQDSSGLCVETDASRCFSKDSINRPSLKRIVSDHESRVVKRSQYRRGLGPYHSASNFQLSLHASSEDNQHEGQDGTSSFSVQNAPLVIYEDRNGLRDSLNPLPLPPSEVPVQGPKASIANLGLDTSPDPTGNLKLDAMDLKHTHNPTIMLVVETKLSGEDAQSQATSLGFAKSFVVNSNGLVGGLLLLWDDAAVVVDIVSYSDQAIHAIIKDLFSTTLDHFFMDSFQTIQLSTDESLNLDSLSGIPSEVEILRAVNSMKPYKAPGPDGRQGTDNVFILHELVYSFKKKTGKIGDMICKLDLEKGYDRLEWSFIREALLFFKFPMDIINLIISGQRVNPAKSKIFFSKNVSINNRESLSAILGFPCTEDLGTYLGRVTLTSSVLAAILNYYMQTMLLPASVHTELDQISRNFIWGSEDNQKKTHLVGWQTVTQPKVLGGLGLKSSKEANLAAMSKLNWRLYMEKDKLWCNIFHNKYNLSYCHSPLPASGSPIWKAIINGYDIFKAGIKWIPQSGGNVRFWTNCWCCDIPLISWIYGPHTPGFELFTVAEFFNVGTSAVDLIAYPIPTDIEPLIHAVPISLFALREDTFTWVGSSNGSFSSASAYCITKHLPLKPLEDWRWVWKSYTYPKIQYFLWLLAHDRLKCFSFLHRLGIISSPLCLLCHLEDETVEHLIRSCPVSVAILSDVLPGCGFFCFAVWGIWLHRNQLIHRSNPYGTTISTRLILEKASEFWAGQSLPTPPSHGSSFFKWSKSLSPFIKLNTDGSVLGNPGGIASGGLFRDHNGSWILGFAKKIGITSSLAAELWALRDGLALVVTHSYSHLIVETDSSTAFNFMMNTACISHPLSSLILDCRDLLKLIPYVQIFHIKRQSNMVADQIARMGHSLQQDFFVLLHCPVNVKL</sequence>
<feature type="compositionally biased region" description="Basic and acidic residues" evidence="2">
    <location>
        <begin position="499"/>
        <end position="508"/>
    </location>
</feature>
<keyword evidence="1" id="KW-0479">Metal-binding</keyword>
<dbReference type="InterPro" id="IPR044730">
    <property type="entry name" value="RNase_H-like_dom_plant"/>
</dbReference>
<keyword evidence="1" id="KW-0862">Zinc</keyword>
<dbReference type="InterPro" id="IPR012337">
    <property type="entry name" value="RNaseH-like_sf"/>
</dbReference>
<feature type="domain" description="CCHC-type" evidence="3">
    <location>
        <begin position="174"/>
        <end position="189"/>
    </location>
</feature>
<evidence type="ECO:0000256" key="1">
    <source>
        <dbReference type="PROSITE-ProRule" id="PRU00047"/>
    </source>
</evidence>
<feature type="compositionally biased region" description="Polar residues" evidence="2">
    <location>
        <begin position="509"/>
        <end position="518"/>
    </location>
</feature>
<dbReference type="PANTHER" id="PTHR33116">
    <property type="entry name" value="REVERSE TRANSCRIPTASE ZINC-BINDING DOMAIN-CONTAINING PROTEIN-RELATED-RELATED"/>
    <property type="match status" value="1"/>
</dbReference>
<dbReference type="GO" id="GO:0003676">
    <property type="term" value="F:nucleic acid binding"/>
    <property type="evidence" value="ECO:0007669"/>
    <property type="project" value="InterPro"/>
</dbReference>
<dbReference type="InterPro" id="IPR026960">
    <property type="entry name" value="RVT-Znf"/>
</dbReference>
<dbReference type="CDD" id="cd06222">
    <property type="entry name" value="RNase_H_like"/>
    <property type="match status" value="1"/>
</dbReference>
<dbReference type="Proteomes" id="UP001054252">
    <property type="component" value="Unassembled WGS sequence"/>
</dbReference>
<keyword evidence="1" id="KW-0863">Zinc-finger</keyword>
<organism evidence="4 5">
    <name type="scientific">Rubroshorea leprosula</name>
    <dbReference type="NCBI Taxonomy" id="152421"/>
    <lineage>
        <taxon>Eukaryota</taxon>
        <taxon>Viridiplantae</taxon>
        <taxon>Streptophyta</taxon>
        <taxon>Embryophyta</taxon>
        <taxon>Tracheophyta</taxon>
        <taxon>Spermatophyta</taxon>
        <taxon>Magnoliopsida</taxon>
        <taxon>eudicotyledons</taxon>
        <taxon>Gunneridae</taxon>
        <taxon>Pentapetalae</taxon>
        <taxon>rosids</taxon>
        <taxon>malvids</taxon>
        <taxon>Malvales</taxon>
        <taxon>Dipterocarpaceae</taxon>
        <taxon>Rubroshorea</taxon>
    </lineage>
</organism>
<feature type="region of interest" description="Disordered" evidence="2">
    <location>
        <begin position="418"/>
        <end position="439"/>
    </location>
</feature>
<dbReference type="InterPro" id="IPR036875">
    <property type="entry name" value="Znf_CCHC_sf"/>
</dbReference>
<feature type="compositionally biased region" description="Polar residues" evidence="2">
    <location>
        <begin position="265"/>
        <end position="283"/>
    </location>
</feature>
<gene>
    <name evidence="4" type="ORF">SLEP1_g6823</name>
</gene>
<evidence type="ECO:0000313" key="4">
    <source>
        <dbReference type="EMBL" id="GKU93214.1"/>
    </source>
</evidence>
<dbReference type="PROSITE" id="PS50158">
    <property type="entry name" value="ZF_CCHC"/>
    <property type="match status" value="1"/>
</dbReference>
<reference evidence="4 5" key="1">
    <citation type="journal article" date="2021" name="Commun. Biol.">
        <title>The genome of Shorea leprosula (Dipterocarpaceae) highlights the ecological relevance of drought in aseasonal tropical rainforests.</title>
        <authorList>
            <person name="Ng K.K.S."/>
            <person name="Kobayashi M.J."/>
            <person name="Fawcett J.A."/>
            <person name="Hatakeyama M."/>
            <person name="Paape T."/>
            <person name="Ng C.H."/>
            <person name="Ang C.C."/>
            <person name="Tnah L.H."/>
            <person name="Lee C.T."/>
            <person name="Nishiyama T."/>
            <person name="Sese J."/>
            <person name="O'Brien M.J."/>
            <person name="Copetti D."/>
            <person name="Mohd Noor M.I."/>
            <person name="Ong R.C."/>
            <person name="Putra M."/>
            <person name="Sireger I.Z."/>
            <person name="Indrioko S."/>
            <person name="Kosugi Y."/>
            <person name="Izuno A."/>
            <person name="Isagi Y."/>
            <person name="Lee S.L."/>
            <person name="Shimizu K.K."/>
        </authorList>
    </citation>
    <scope>NUCLEOTIDE SEQUENCE [LARGE SCALE GENOMIC DNA]</scope>
    <source>
        <strain evidence="4">214</strain>
    </source>
</reference>